<dbReference type="Proteomes" id="UP001141552">
    <property type="component" value="Unassembled WGS sequence"/>
</dbReference>
<dbReference type="Pfam" id="PF00646">
    <property type="entry name" value="F-box"/>
    <property type="match status" value="1"/>
</dbReference>
<dbReference type="PANTHER" id="PTHR31672">
    <property type="entry name" value="BNACNNG10540D PROTEIN"/>
    <property type="match status" value="1"/>
</dbReference>
<comment type="caution">
    <text evidence="3">The sequence shown here is derived from an EMBL/GenBank/DDBJ whole genome shotgun (WGS) entry which is preliminary data.</text>
</comment>
<dbReference type="Pfam" id="PF08268">
    <property type="entry name" value="FBA_3"/>
    <property type="match status" value="1"/>
</dbReference>
<organism evidence="3 4">
    <name type="scientific">Turnera subulata</name>
    <dbReference type="NCBI Taxonomy" id="218843"/>
    <lineage>
        <taxon>Eukaryota</taxon>
        <taxon>Viridiplantae</taxon>
        <taxon>Streptophyta</taxon>
        <taxon>Embryophyta</taxon>
        <taxon>Tracheophyta</taxon>
        <taxon>Spermatophyta</taxon>
        <taxon>Magnoliopsida</taxon>
        <taxon>eudicotyledons</taxon>
        <taxon>Gunneridae</taxon>
        <taxon>Pentapetalae</taxon>
        <taxon>rosids</taxon>
        <taxon>fabids</taxon>
        <taxon>Malpighiales</taxon>
        <taxon>Passifloraceae</taxon>
        <taxon>Turnera</taxon>
    </lineage>
</organism>
<protein>
    <recommendedName>
        <fullName evidence="2">F-box domain-containing protein</fullName>
    </recommendedName>
</protein>
<dbReference type="Gene3D" id="1.20.1280.50">
    <property type="match status" value="1"/>
</dbReference>
<dbReference type="SMART" id="SM00256">
    <property type="entry name" value="FBOX"/>
    <property type="match status" value="1"/>
</dbReference>
<accession>A0A9Q0JP69</accession>
<gene>
    <name evidence="3" type="ORF">Tsubulata_046350</name>
</gene>
<feature type="region of interest" description="Disordered" evidence="1">
    <location>
        <begin position="1"/>
        <end position="22"/>
    </location>
</feature>
<dbReference type="EMBL" id="JAKUCV010000733">
    <property type="protein sequence ID" value="KAJ4848969.1"/>
    <property type="molecule type" value="Genomic_DNA"/>
</dbReference>
<dbReference type="InterPro" id="IPR050796">
    <property type="entry name" value="SCF_F-box_component"/>
</dbReference>
<evidence type="ECO:0000313" key="4">
    <source>
        <dbReference type="Proteomes" id="UP001141552"/>
    </source>
</evidence>
<dbReference type="OrthoDB" id="1838326at2759"/>
<sequence>MAATGNLSSSSGSSKKRKRDERRVLVDEALKISTTSSTNNCHLPPKIVEEILSLLPNKSIHRFRSVSKSWSSMLVSVDFHQFRCKSTLPEKTIPRVLRFLGSCSLSEPSPSHRFVVSSYYPVVASSNSTGKTTSADPLPIDDTKECYPFQKFWHRRFVGSCNGLVCLEHSLSKPAAKNHYPNLETVVWNPFTGLCRKLPHHVSCSDDGIYAYGFGYDSASDDYKVFKATCPDYGGGVRVHIFSLKAGS</sequence>
<evidence type="ECO:0000313" key="3">
    <source>
        <dbReference type="EMBL" id="KAJ4848969.1"/>
    </source>
</evidence>
<proteinExistence type="predicted"/>
<dbReference type="SUPFAM" id="SSF81383">
    <property type="entry name" value="F-box domain"/>
    <property type="match status" value="1"/>
</dbReference>
<reference evidence="3" key="2">
    <citation type="journal article" date="2023" name="Plants (Basel)">
        <title>Annotation of the Turnera subulata (Passifloraceae) Draft Genome Reveals the S-Locus Evolved after the Divergence of Turneroideae from Passifloroideae in a Stepwise Manner.</title>
        <authorList>
            <person name="Henning P.M."/>
            <person name="Roalson E.H."/>
            <person name="Mir W."/>
            <person name="McCubbin A.G."/>
            <person name="Shore J.S."/>
        </authorList>
    </citation>
    <scope>NUCLEOTIDE SEQUENCE</scope>
    <source>
        <strain evidence="3">F60SS</strain>
    </source>
</reference>
<dbReference type="InterPro" id="IPR013187">
    <property type="entry name" value="F-box-assoc_dom_typ3"/>
</dbReference>
<evidence type="ECO:0000259" key="2">
    <source>
        <dbReference type="SMART" id="SM00256"/>
    </source>
</evidence>
<dbReference type="InterPro" id="IPR001810">
    <property type="entry name" value="F-box_dom"/>
</dbReference>
<evidence type="ECO:0000256" key="1">
    <source>
        <dbReference type="SAM" id="MobiDB-lite"/>
    </source>
</evidence>
<dbReference type="NCBIfam" id="TIGR01640">
    <property type="entry name" value="F_box_assoc_1"/>
    <property type="match status" value="1"/>
</dbReference>
<dbReference type="InterPro" id="IPR017451">
    <property type="entry name" value="F-box-assoc_interact_dom"/>
</dbReference>
<dbReference type="PANTHER" id="PTHR31672:SF13">
    <property type="entry name" value="F-BOX PROTEIN CPR30-LIKE"/>
    <property type="match status" value="1"/>
</dbReference>
<name>A0A9Q0JP69_9ROSI</name>
<feature type="domain" description="F-box" evidence="2">
    <location>
        <begin position="43"/>
        <end position="83"/>
    </location>
</feature>
<dbReference type="InterPro" id="IPR036047">
    <property type="entry name" value="F-box-like_dom_sf"/>
</dbReference>
<dbReference type="AlphaFoldDB" id="A0A9Q0JP69"/>
<keyword evidence="4" id="KW-1185">Reference proteome</keyword>
<reference evidence="3" key="1">
    <citation type="submission" date="2022-02" db="EMBL/GenBank/DDBJ databases">
        <authorList>
            <person name="Henning P.M."/>
            <person name="McCubbin A.G."/>
            <person name="Shore J.S."/>
        </authorList>
    </citation>
    <scope>NUCLEOTIDE SEQUENCE</scope>
    <source>
        <strain evidence="3">F60SS</strain>
        <tissue evidence="3">Leaves</tissue>
    </source>
</reference>